<dbReference type="EMBL" id="AJYA01000019">
    <property type="protein sequence ID" value="EIM76653.1"/>
    <property type="molecule type" value="Genomic_DNA"/>
</dbReference>
<feature type="signal peptide" evidence="2">
    <location>
        <begin position="1"/>
        <end position="25"/>
    </location>
</feature>
<evidence type="ECO:0000256" key="2">
    <source>
        <dbReference type="SAM" id="SignalP"/>
    </source>
</evidence>
<gene>
    <name evidence="4" type="ORF">A3SI_09318</name>
</gene>
<dbReference type="InterPro" id="IPR003646">
    <property type="entry name" value="SH3-like_bac-type"/>
</dbReference>
<evidence type="ECO:0000313" key="5">
    <source>
        <dbReference type="Proteomes" id="UP000005551"/>
    </source>
</evidence>
<keyword evidence="1" id="KW-0812">Transmembrane</keyword>
<reference evidence="4 5" key="1">
    <citation type="submission" date="2012-05" db="EMBL/GenBank/DDBJ databases">
        <title>Genome sequence of Nitritalea halalkaliphila LW7.</title>
        <authorList>
            <person name="Jangir P.K."/>
            <person name="Singh A."/>
            <person name="Shivaji S."/>
            <person name="Sharma R."/>
        </authorList>
    </citation>
    <scope>NUCLEOTIDE SEQUENCE [LARGE SCALE GENOMIC DNA]</scope>
    <source>
        <strain evidence="4 5">LW7</strain>
    </source>
</reference>
<comment type="caution">
    <text evidence="4">The sequence shown here is derived from an EMBL/GenBank/DDBJ whole genome shotgun (WGS) entry which is preliminary data.</text>
</comment>
<dbReference type="AlphaFoldDB" id="I5C4A1"/>
<name>I5C4A1_9BACT</name>
<evidence type="ECO:0000256" key="1">
    <source>
        <dbReference type="SAM" id="Phobius"/>
    </source>
</evidence>
<protein>
    <recommendedName>
        <fullName evidence="3">SH3b domain-containing protein</fullName>
    </recommendedName>
</protein>
<dbReference type="STRING" id="1189621.A3SI_09318"/>
<feature type="domain" description="SH3b" evidence="3">
    <location>
        <begin position="193"/>
        <end position="237"/>
    </location>
</feature>
<proteinExistence type="predicted"/>
<dbReference type="OrthoDB" id="977366at2"/>
<keyword evidence="1" id="KW-1133">Transmembrane helix</keyword>
<evidence type="ECO:0000259" key="3">
    <source>
        <dbReference type="Pfam" id="PF08239"/>
    </source>
</evidence>
<dbReference type="Proteomes" id="UP000005551">
    <property type="component" value="Unassembled WGS sequence"/>
</dbReference>
<organism evidence="4 5">
    <name type="scientific">Nitritalea halalkaliphila LW7</name>
    <dbReference type="NCBI Taxonomy" id="1189621"/>
    <lineage>
        <taxon>Bacteria</taxon>
        <taxon>Pseudomonadati</taxon>
        <taxon>Bacteroidota</taxon>
        <taxon>Cytophagia</taxon>
        <taxon>Cytophagales</taxon>
        <taxon>Cyclobacteriaceae</taxon>
        <taxon>Nitritalea</taxon>
    </lineage>
</organism>
<accession>I5C4A1</accession>
<keyword evidence="2" id="KW-0732">Signal</keyword>
<keyword evidence="1" id="KW-0472">Membrane</keyword>
<dbReference type="Pfam" id="PF08239">
    <property type="entry name" value="SH3_3"/>
    <property type="match status" value="1"/>
</dbReference>
<feature type="chain" id="PRO_5003701436" description="SH3b domain-containing protein" evidence="2">
    <location>
        <begin position="26"/>
        <end position="240"/>
    </location>
</feature>
<dbReference type="Gene3D" id="2.30.30.40">
    <property type="entry name" value="SH3 Domains"/>
    <property type="match status" value="1"/>
</dbReference>
<feature type="transmembrane region" description="Helical" evidence="1">
    <location>
        <begin position="133"/>
        <end position="151"/>
    </location>
</feature>
<evidence type="ECO:0000313" key="4">
    <source>
        <dbReference type="EMBL" id="EIM76653.1"/>
    </source>
</evidence>
<keyword evidence="5" id="KW-1185">Reference proteome</keyword>
<sequence>MQNLKPFFILFFLLFFSKNTQNANAQEITISLEQADAFFAAQDYQEAMEVYEVLLHEQGKFSPAMLLKMAFIAEGRGDLSAASFYLAKYYAHNNSPRVVSKIKLINGQENLRGFTVSDKEQLLSLLLLYKEPLLGALSLLVIVFLILALLKPARAREAAFPALVFCLLALALNNGLQDPKYALIDRMPTLLMEGPSGGSRLVEKLETGHRVQVVGETDNWLRVELENETGYIRKSSLRML</sequence>
<dbReference type="RefSeq" id="WP_009054829.1">
    <property type="nucleotide sequence ID" value="NZ_AJYA01000019.1"/>
</dbReference>